<comment type="caution">
    <text evidence="2">The sequence shown here is derived from an EMBL/GenBank/DDBJ whole genome shotgun (WGS) entry which is preliminary data.</text>
</comment>
<dbReference type="Proteomes" id="UP000231134">
    <property type="component" value="Unassembled WGS sequence"/>
</dbReference>
<dbReference type="RefSeq" id="WP_100426503.1">
    <property type="nucleotide sequence ID" value="NZ_JAXFBG010000019.1"/>
</dbReference>
<accession>A0A2M9AAL7</accession>
<name>A0A2M9AAL7_9BACT</name>
<dbReference type="PROSITE" id="PS51257">
    <property type="entry name" value="PROKAR_LIPOPROTEIN"/>
    <property type="match status" value="1"/>
</dbReference>
<keyword evidence="1" id="KW-0732">Signal</keyword>
<dbReference type="OrthoDB" id="6704512at2"/>
<feature type="signal peptide" evidence="1">
    <location>
        <begin position="1"/>
        <end position="15"/>
    </location>
</feature>
<proteinExistence type="predicted"/>
<feature type="chain" id="PRO_5014935400" description="Lipoprotein" evidence="1">
    <location>
        <begin position="16"/>
        <end position="137"/>
    </location>
</feature>
<dbReference type="AlphaFoldDB" id="A0A2M9AAL7"/>
<reference evidence="2 3" key="1">
    <citation type="submission" date="2017-11" db="EMBL/GenBank/DDBJ databases">
        <title>Animal gut microbial communities from fecal samples from Wisconsin, USA.</title>
        <authorList>
            <person name="Neumann A."/>
        </authorList>
    </citation>
    <scope>NUCLEOTIDE SEQUENCE [LARGE SCALE GENOMIC DNA]</scope>
    <source>
        <strain evidence="2 3">UWS3</strain>
    </source>
</reference>
<dbReference type="EMBL" id="PGEX01000001">
    <property type="protein sequence ID" value="PJJ42657.1"/>
    <property type="molecule type" value="Genomic_DNA"/>
</dbReference>
<sequence length="137" mass="15173">MKKMMLLAASLGAFALTSCSNYSRRPYTEIPLAEGEEEVAPNEFCAFEDFPKDVPFKYVHVVKASKMLYADPKSLRPAIEKMVRKRGGNAVANYHENIRFGAFSLTIVRPVASGDAITILNTRGKTCEEMGGQSFTK</sequence>
<evidence type="ECO:0000313" key="3">
    <source>
        <dbReference type="Proteomes" id="UP000231134"/>
    </source>
</evidence>
<gene>
    <name evidence="2" type="ORF">BGX16_2698</name>
</gene>
<evidence type="ECO:0000313" key="2">
    <source>
        <dbReference type="EMBL" id="PJJ42657.1"/>
    </source>
</evidence>
<protein>
    <recommendedName>
        <fullName evidence="4">Lipoprotein</fullName>
    </recommendedName>
</protein>
<evidence type="ECO:0008006" key="4">
    <source>
        <dbReference type="Google" id="ProtNLM"/>
    </source>
</evidence>
<evidence type="ECO:0000256" key="1">
    <source>
        <dbReference type="SAM" id="SignalP"/>
    </source>
</evidence>
<organism evidence="2 3">
    <name type="scientific">Hallerella succinigenes</name>
    <dbReference type="NCBI Taxonomy" id="1896222"/>
    <lineage>
        <taxon>Bacteria</taxon>
        <taxon>Pseudomonadati</taxon>
        <taxon>Fibrobacterota</taxon>
        <taxon>Fibrobacteria</taxon>
        <taxon>Fibrobacterales</taxon>
        <taxon>Fibrobacteraceae</taxon>
        <taxon>Hallerella</taxon>
    </lineage>
</organism>
<keyword evidence="3" id="KW-1185">Reference proteome</keyword>